<evidence type="ECO:0008006" key="3">
    <source>
        <dbReference type="Google" id="ProtNLM"/>
    </source>
</evidence>
<dbReference type="EMBL" id="JBHRVU010000005">
    <property type="protein sequence ID" value="MFC3443712.1"/>
    <property type="molecule type" value="Genomic_DNA"/>
</dbReference>
<gene>
    <name evidence="1" type="ORF">ACFOKF_21365</name>
</gene>
<dbReference type="Proteomes" id="UP001595681">
    <property type="component" value="Unassembled WGS sequence"/>
</dbReference>
<comment type="caution">
    <text evidence="1">The sequence shown here is derived from an EMBL/GenBank/DDBJ whole genome shotgun (WGS) entry which is preliminary data.</text>
</comment>
<sequence>MTDNVVTSLINGSPVANAGGHLMPVINPATEELVCHLREADA</sequence>
<name>A0ABV7NMM1_9SPHN</name>
<protein>
    <recommendedName>
        <fullName evidence="3">Aldehyde dehydrogenase domain-containing protein</fullName>
    </recommendedName>
</protein>
<evidence type="ECO:0000313" key="2">
    <source>
        <dbReference type="Proteomes" id="UP001595681"/>
    </source>
</evidence>
<evidence type="ECO:0000313" key="1">
    <source>
        <dbReference type="EMBL" id="MFC3443712.1"/>
    </source>
</evidence>
<organism evidence="1 2">
    <name type="scientific">Sphingobium rhizovicinum</name>
    <dbReference type="NCBI Taxonomy" id="432308"/>
    <lineage>
        <taxon>Bacteria</taxon>
        <taxon>Pseudomonadati</taxon>
        <taxon>Pseudomonadota</taxon>
        <taxon>Alphaproteobacteria</taxon>
        <taxon>Sphingomonadales</taxon>
        <taxon>Sphingomonadaceae</taxon>
        <taxon>Sphingobium</taxon>
    </lineage>
</organism>
<proteinExistence type="predicted"/>
<dbReference type="RefSeq" id="WP_380798569.1">
    <property type="nucleotide sequence ID" value="NZ_JBHRVU010000005.1"/>
</dbReference>
<keyword evidence="2" id="KW-1185">Reference proteome</keyword>
<reference evidence="2" key="1">
    <citation type="journal article" date="2019" name="Int. J. Syst. Evol. Microbiol.">
        <title>The Global Catalogue of Microorganisms (GCM) 10K type strain sequencing project: providing services to taxonomists for standard genome sequencing and annotation.</title>
        <authorList>
            <consortium name="The Broad Institute Genomics Platform"/>
            <consortium name="The Broad Institute Genome Sequencing Center for Infectious Disease"/>
            <person name="Wu L."/>
            <person name="Ma J."/>
        </authorList>
    </citation>
    <scope>NUCLEOTIDE SEQUENCE [LARGE SCALE GENOMIC DNA]</scope>
    <source>
        <strain evidence="2">CCM 7491</strain>
    </source>
</reference>
<accession>A0ABV7NMM1</accession>